<dbReference type="PANTHER" id="PTHR43708:SF3">
    <property type="entry name" value="OXIDOREDUCTASE"/>
    <property type="match status" value="1"/>
</dbReference>
<sequence length="380" mass="42277">MPKNKKIRIGFVGGGPNSFIGYTHRLAARFDNRFEFVAGVFSRDMKKSKSFGISLGLDPSRCYADYVSMAKEESKRSDGIEALGIMTPSGDHYKIAKIFIEKNIHIICDKPLTATIEEAKKLEQLVKKKKIIFAVTHNYSAYPMLREAKALVEKGQVGDVLVINVEYPQGYTVGIKKKDEASTLKWRLDKKMCGPSMILAEIGTHAYHLLRYVTGLEVKEVSAEVNSLSPELSVDDNAFLILRMKNKARASIWVSSAATGGENGLKIRVYGTKGSVEWLQDDPNILRFTKLNQSTKIITRANNEVSNLSLESSRLAAGHPEGFFEAFANIYTEFADTITSNKKQKGKNNNFPNLSDGVKGIKFIFAAKKSSNSNSKWVKL</sequence>
<dbReference type="GO" id="GO:0000166">
    <property type="term" value="F:nucleotide binding"/>
    <property type="evidence" value="ECO:0007669"/>
    <property type="project" value="InterPro"/>
</dbReference>
<proteinExistence type="predicted"/>
<dbReference type="SUPFAM" id="SSF51735">
    <property type="entry name" value="NAD(P)-binding Rossmann-fold domains"/>
    <property type="match status" value="1"/>
</dbReference>
<protein>
    <recommendedName>
        <fullName evidence="4">Gfo/Idh/MocA-like oxidoreductase N-terminal domain-containing protein</fullName>
    </recommendedName>
</protein>
<dbReference type="SUPFAM" id="SSF55347">
    <property type="entry name" value="Glyceraldehyde-3-phosphate dehydrogenase-like, C-terminal domain"/>
    <property type="match status" value="1"/>
</dbReference>
<evidence type="ECO:0000259" key="2">
    <source>
        <dbReference type="Pfam" id="PF22725"/>
    </source>
</evidence>
<organism evidence="3">
    <name type="scientific">marine metagenome</name>
    <dbReference type="NCBI Taxonomy" id="408172"/>
    <lineage>
        <taxon>unclassified sequences</taxon>
        <taxon>metagenomes</taxon>
        <taxon>ecological metagenomes</taxon>
    </lineage>
</organism>
<feature type="domain" description="GFO/IDH/MocA-like oxidoreductase" evidence="2">
    <location>
        <begin position="146"/>
        <end position="277"/>
    </location>
</feature>
<dbReference type="InterPro" id="IPR000683">
    <property type="entry name" value="Gfo/Idh/MocA-like_OxRdtase_N"/>
</dbReference>
<dbReference type="AlphaFoldDB" id="A0A381VJ09"/>
<evidence type="ECO:0008006" key="4">
    <source>
        <dbReference type="Google" id="ProtNLM"/>
    </source>
</evidence>
<dbReference type="EMBL" id="UINC01008964">
    <property type="protein sequence ID" value="SVA40282.1"/>
    <property type="molecule type" value="Genomic_DNA"/>
</dbReference>
<dbReference type="Pfam" id="PF22725">
    <property type="entry name" value="GFO_IDH_MocA_C3"/>
    <property type="match status" value="1"/>
</dbReference>
<dbReference type="InterPro" id="IPR051317">
    <property type="entry name" value="Gfo/Idh/MocA_oxidoreduct"/>
</dbReference>
<evidence type="ECO:0000313" key="3">
    <source>
        <dbReference type="EMBL" id="SVA40282.1"/>
    </source>
</evidence>
<dbReference type="Pfam" id="PF01408">
    <property type="entry name" value="GFO_IDH_MocA"/>
    <property type="match status" value="1"/>
</dbReference>
<dbReference type="InterPro" id="IPR055170">
    <property type="entry name" value="GFO_IDH_MocA-like_dom"/>
</dbReference>
<dbReference type="Gene3D" id="3.30.360.10">
    <property type="entry name" value="Dihydrodipicolinate Reductase, domain 2"/>
    <property type="match status" value="1"/>
</dbReference>
<accession>A0A381VJ09</accession>
<name>A0A381VJ09_9ZZZZ</name>
<evidence type="ECO:0000259" key="1">
    <source>
        <dbReference type="Pfam" id="PF01408"/>
    </source>
</evidence>
<gene>
    <name evidence="3" type="ORF">METZ01_LOCUS93136</name>
</gene>
<dbReference type="InterPro" id="IPR036291">
    <property type="entry name" value="NAD(P)-bd_dom_sf"/>
</dbReference>
<reference evidence="3" key="1">
    <citation type="submission" date="2018-05" db="EMBL/GenBank/DDBJ databases">
        <authorList>
            <person name="Lanie J.A."/>
            <person name="Ng W.-L."/>
            <person name="Kazmierczak K.M."/>
            <person name="Andrzejewski T.M."/>
            <person name="Davidsen T.M."/>
            <person name="Wayne K.J."/>
            <person name="Tettelin H."/>
            <person name="Glass J.I."/>
            <person name="Rusch D."/>
            <person name="Podicherti R."/>
            <person name="Tsui H.-C.T."/>
            <person name="Winkler M.E."/>
        </authorList>
    </citation>
    <scope>NUCLEOTIDE SEQUENCE</scope>
</reference>
<feature type="domain" description="Gfo/Idh/MocA-like oxidoreductase N-terminal" evidence="1">
    <location>
        <begin position="7"/>
        <end position="137"/>
    </location>
</feature>
<dbReference type="PANTHER" id="PTHR43708">
    <property type="entry name" value="CONSERVED EXPRESSED OXIDOREDUCTASE (EUROFUNG)"/>
    <property type="match status" value="1"/>
</dbReference>
<dbReference type="Gene3D" id="3.40.50.720">
    <property type="entry name" value="NAD(P)-binding Rossmann-like Domain"/>
    <property type="match status" value="1"/>
</dbReference>